<keyword evidence="1 8" id="KW-0004">4Fe-4S</keyword>
<dbReference type="InterPro" id="IPR007197">
    <property type="entry name" value="rSAM"/>
</dbReference>
<feature type="binding site" evidence="8">
    <location>
        <begin position="26"/>
        <end position="28"/>
    </location>
    <ligand>
        <name>S-adenosyl-L-methionine</name>
        <dbReference type="ChEBI" id="CHEBI:59789"/>
    </ligand>
</feature>
<accession>A0ABW1NY21</accession>
<feature type="binding site" evidence="8">
    <location>
        <position position="16"/>
    </location>
    <ligand>
        <name>substrate</name>
    </ligand>
</feature>
<dbReference type="PANTHER" id="PTHR42836:SF1">
    <property type="entry name" value="7-CARBOXY-7-DEAZAGUANINE SYNTHASE"/>
    <property type="match status" value="1"/>
</dbReference>
<dbReference type="CDD" id="cd01335">
    <property type="entry name" value="Radical_SAM"/>
    <property type="match status" value="1"/>
</dbReference>
<dbReference type="PANTHER" id="PTHR42836">
    <property type="entry name" value="7-CARBOXY-7-DEAZAGUANINE SYNTHASE"/>
    <property type="match status" value="1"/>
</dbReference>
<comment type="cofactor">
    <cofactor evidence="8">
        <name>S-adenosyl-L-methionine</name>
        <dbReference type="ChEBI" id="CHEBI:59789"/>
    </cofactor>
    <text evidence="8">Binds 1 S-adenosyl-L-methionine per subunit.</text>
</comment>
<dbReference type="SUPFAM" id="SSF102114">
    <property type="entry name" value="Radical SAM enzymes"/>
    <property type="match status" value="1"/>
</dbReference>
<gene>
    <name evidence="8" type="primary">queE</name>
    <name evidence="10" type="ORF">ACFP3R_00325</name>
</gene>
<feature type="binding site" evidence="8">
    <location>
        <position position="76"/>
    </location>
    <ligand>
        <name>S-adenosyl-L-methionine</name>
        <dbReference type="ChEBI" id="CHEBI:59789"/>
    </ligand>
</feature>
<dbReference type="InterPro" id="IPR058240">
    <property type="entry name" value="rSAM_sf"/>
</dbReference>
<evidence type="ECO:0000256" key="7">
    <source>
        <dbReference type="ARBA" id="ARBA00023239"/>
    </source>
</evidence>
<keyword evidence="7 8" id="KW-0456">Lyase</keyword>
<keyword evidence="4 8" id="KW-0460">Magnesium</keyword>
<comment type="cofactor">
    <cofactor evidence="8">
        <name>[4Fe-4S] cluster</name>
        <dbReference type="ChEBI" id="CHEBI:49883"/>
    </cofactor>
    <text evidence="8">Binds 1 [4Fe-4S] cluster. The cluster is coordinated with 3 cysteines and an exchangeable S-adenosyl-L-methionine.</text>
</comment>
<proteinExistence type="inferred from homology"/>
<feature type="binding site" evidence="8">
    <location>
        <position position="29"/>
    </location>
    <ligand>
        <name>Mg(2+)</name>
        <dbReference type="ChEBI" id="CHEBI:18420"/>
    </ligand>
</feature>
<feature type="binding site" evidence="8">
    <location>
        <begin position="122"/>
        <end position="124"/>
    </location>
    <ligand>
        <name>S-adenosyl-L-methionine</name>
        <dbReference type="ChEBI" id="CHEBI:59789"/>
    </ligand>
</feature>
<evidence type="ECO:0000256" key="5">
    <source>
        <dbReference type="ARBA" id="ARBA00023004"/>
    </source>
</evidence>
<sequence>MQGEGPSLGRRCAFVRLGGCNLSCRWCDTPYTWDWRGVGDTGVAYDPKVELHAMPWRDVLHRLVAYRVGLVVISGGEPLTQQDRLVPLVRALVDSGHGVEFETNGTVAPIPELTGLARFTVSPKLAHSGDRRSRRLVPAALAAFAAVPGTAFKFVCRTPADLDEVAAVVDGYGTEPVWIMPEGRTGDEVHRTLGELGDAVIARGWNLTTRLHVSVWGDRRGK</sequence>
<comment type="pathway">
    <text evidence="8">Purine metabolism; 7-cyano-7-deazaguanine biosynthesis.</text>
</comment>
<comment type="cofactor">
    <cofactor evidence="8">
        <name>Mg(2+)</name>
        <dbReference type="ChEBI" id="CHEBI:18420"/>
    </cofactor>
</comment>
<evidence type="ECO:0000313" key="10">
    <source>
        <dbReference type="EMBL" id="MFC6087710.1"/>
    </source>
</evidence>
<keyword evidence="8" id="KW-0671">Queuosine biosynthesis</keyword>
<feature type="binding site" evidence="8">
    <location>
        <position position="27"/>
    </location>
    <ligand>
        <name>[4Fe-4S] cluster</name>
        <dbReference type="ChEBI" id="CHEBI:49883"/>
        <note>4Fe-4S-S-AdoMet</note>
    </ligand>
</feature>
<evidence type="ECO:0000256" key="4">
    <source>
        <dbReference type="ARBA" id="ARBA00022842"/>
    </source>
</evidence>
<evidence type="ECO:0000259" key="9">
    <source>
        <dbReference type="PROSITE" id="PS51918"/>
    </source>
</evidence>
<name>A0ABW1NY21_9PSEU</name>
<dbReference type="SFLD" id="SFLDS00029">
    <property type="entry name" value="Radical_SAM"/>
    <property type="match status" value="1"/>
</dbReference>
<dbReference type="InterPro" id="IPR013785">
    <property type="entry name" value="Aldolase_TIM"/>
</dbReference>
<comment type="function">
    <text evidence="8">Catalyzes the complex heterocyclic radical-mediated conversion of 6-carboxy-5,6,7,8-tetrahydropterin (CPH4) to 7-carboxy-7-deazaguanine (CDG), a step common to the biosynthetic pathways of all 7-deazapurine-containing compounds.</text>
</comment>
<dbReference type="EC" id="4.3.99.3" evidence="8"/>
<comment type="subunit">
    <text evidence="8">Homodimer.</text>
</comment>
<feature type="binding site" evidence="8">
    <location>
        <position position="20"/>
    </location>
    <ligand>
        <name>[4Fe-4S] cluster</name>
        <dbReference type="ChEBI" id="CHEBI:49883"/>
        <note>4Fe-4S-S-AdoMet</note>
    </ligand>
</feature>
<dbReference type="InterPro" id="IPR024924">
    <property type="entry name" value="7-CO-7-deazaguanine_synth-like"/>
</dbReference>
<dbReference type="PROSITE" id="PS51918">
    <property type="entry name" value="RADICAL_SAM"/>
    <property type="match status" value="1"/>
</dbReference>
<dbReference type="Proteomes" id="UP001596220">
    <property type="component" value="Unassembled WGS sequence"/>
</dbReference>
<evidence type="ECO:0000256" key="8">
    <source>
        <dbReference type="HAMAP-Rule" id="MF_00917"/>
    </source>
</evidence>
<feature type="domain" description="Radical SAM core" evidence="9">
    <location>
        <begin position="7"/>
        <end position="218"/>
    </location>
</feature>
<keyword evidence="5 8" id="KW-0408">Iron</keyword>
<protein>
    <recommendedName>
        <fullName evidence="8">7-carboxy-7-deazaguanine synthase</fullName>
        <shortName evidence="8">CDG synthase</shortName>
        <ecNumber evidence="8">4.3.99.3</ecNumber>
    </recommendedName>
    <alternativeName>
        <fullName evidence="8">Queuosine biosynthesis protein QueE</fullName>
    </alternativeName>
</protein>
<dbReference type="Gene3D" id="3.20.20.70">
    <property type="entry name" value="Aldolase class I"/>
    <property type="match status" value="1"/>
</dbReference>
<comment type="similarity">
    <text evidence="8">Belongs to the radical SAM superfamily. 7-carboxy-7-deazaguanine synthase family.</text>
</comment>
<dbReference type="PIRSF" id="PIRSF000370">
    <property type="entry name" value="QueE"/>
    <property type="match status" value="1"/>
</dbReference>
<evidence type="ECO:0000313" key="11">
    <source>
        <dbReference type="Proteomes" id="UP001596220"/>
    </source>
</evidence>
<keyword evidence="11" id="KW-1185">Reference proteome</keyword>
<evidence type="ECO:0000256" key="3">
    <source>
        <dbReference type="ARBA" id="ARBA00022723"/>
    </source>
</evidence>
<evidence type="ECO:0000256" key="2">
    <source>
        <dbReference type="ARBA" id="ARBA00022691"/>
    </source>
</evidence>
<keyword evidence="3 8" id="KW-0479">Metal-binding</keyword>
<comment type="catalytic activity">
    <reaction evidence="8">
        <text>6-carboxy-5,6,7,8-tetrahydropterin + H(+) = 7-carboxy-7-carbaguanine + NH4(+)</text>
        <dbReference type="Rhea" id="RHEA:27974"/>
        <dbReference type="ChEBI" id="CHEBI:15378"/>
        <dbReference type="ChEBI" id="CHEBI:28938"/>
        <dbReference type="ChEBI" id="CHEBI:61032"/>
        <dbReference type="ChEBI" id="CHEBI:61036"/>
        <dbReference type="EC" id="4.3.99.3"/>
    </reaction>
</comment>
<feature type="binding site" evidence="8">
    <location>
        <position position="74"/>
    </location>
    <ligand>
        <name>substrate</name>
    </ligand>
</feature>
<comment type="caution">
    <text evidence="10">The sequence shown here is derived from an EMBL/GenBank/DDBJ whole genome shotgun (WGS) entry which is preliminary data.</text>
</comment>
<keyword evidence="6 8" id="KW-0411">Iron-sulfur</keyword>
<evidence type="ECO:0000256" key="1">
    <source>
        <dbReference type="ARBA" id="ARBA00022485"/>
    </source>
</evidence>
<feature type="binding site" evidence="8">
    <location>
        <position position="24"/>
    </location>
    <ligand>
        <name>[4Fe-4S] cluster</name>
        <dbReference type="ChEBI" id="CHEBI:49883"/>
        <note>4Fe-4S-S-AdoMet</note>
    </ligand>
</feature>
<organism evidence="10 11">
    <name type="scientific">Saccharothrix lopnurensis</name>
    <dbReference type="NCBI Taxonomy" id="1670621"/>
    <lineage>
        <taxon>Bacteria</taxon>
        <taxon>Bacillati</taxon>
        <taxon>Actinomycetota</taxon>
        <taxon>Actinomycetes</taxon>
        <taxon>Pseudonocardiales</taxon>
        <taxon>Pseudonocardiaceae</taxon>
        <taxon>Saccharothrix</taxon>
    </lineage>
</organism>
<dbReference type="HAMAP" id="MF_00917">
    <property type="entry name" value="QueE"/>
    <property type="match status" value="1"/>
</dbReference>
<dbReference type="EMBL" id="JBHSQO010000001">
    <property type="protein sequence ID" value="MFC6087710.1"/>
    <property type="molecule type" value="Genomic_DNA"/>
</dbReference>
<evidence type="ECO:0000256" key="6">
    <source>
        <dbReference type="ARBA" id="ARBA00023014"/>
    </source>
</evidence>
<keyword evidence="2 8" id="KW-0949">S-adenosyl-L-methionine</keyword>
<reference evidence="11" key="1">
    <citation type="journal article" date="2019" name="Int. J. Syst. Evol. Microbiol.">
        <title>The Global Catalogue of Microorganisms (GCM) 10K type strain sequencing project: providing services to taxonomists for standard genome sequencing and annotation.</title>
        <authorList>
            <consortium name="The Broad Institute Genomics Platform"/>
            <consortium name="The Broad Institute Genome Sequencing Center for Infectious Disease"/>
            <person name="Wu L."/>
            <person name="Ma J."/>
        </authorList>
    </citation>
    <scope>NUCLEOTIDE SEQUENCE [LARGE SCALE GENOMIC DNA]</scope>
    <source>
        <strain evidence="11">CGMCC 4.7246</strain>
    </source>
</reference>
<dbReference type="Pfam" id="PF04055">
    <property type="entry name" value="Radical_SAM"/>
    <property type="match status" value="1"/>
</dbReference>
<dbReference type="RefSeq" id="WP_380631561.1">
    <property type="nucleotide sequence ID" value="NZ_JBHSQO010000001.1"/>
</dbReference>
<comment type="caution">
    <text evidence="8">Lacks conserved residue(s) required for the propagation of feature annotation.</text>
</comment>